<gene>
    <name evidence="2" type="ORF">DA792_03640</name>
</gene>
<evidence type="ECO:0000313" key="3">
    <source>
        <dbReference type="Proteomes" id="UP000241447"/>
    </source>
</evidence>
<dbReference type="PANTHER" id="PTHR10285">
    <property type="entry name" value="URIDINE KINASE"/>
    <property type="match status" value="1"/>
</dbReference>
<keyword evidence="2" id="KW-0808">Transferase</keyword>
<dbReference type="GO" id="GO:0005524">
    <property type="term" value="F:ATP binding"/>
    <property type="evidence" value="ECO:0007669"/>
    <property type="project" value="InterPro"/>
</dbReference>
<dbReference type="GO" id="GO:0016301">
    <property type="term" value="F:kinase activity"/>
    <property type="evidence" value="ECO:0007669"/>
    <property type="project" value="UniProtKB-KW"/>
</dbReference>
<name>A0A2R4LZE4_9RHOB</name>
<dbReference type="EMBL" id="CP028475">
    <property type="protein sequence ID" value="AVW90286.1"/>
    <property type="molecule type" value="Genomic_DNA"/>
</dbReference>
<accession>A0A2R4LZE4</accession>
<reference evidence="2 3" key="1">
    <citation type="submission" date="2018-03" db="EMBL/GenBank/DDBJ databases">
        <title>The Complete Genome of Celeribacter baekdonensis strain LH4, a Thiosulfate-Oxidizing Alphaproteobacterium Isolated from Gulf of Mexico Continental Slope Sediments.</title>
        <authorList>
            <person name="Flood B.E."/>
            <person name="Bailey J.V."/>
            <person name="Leprich D."/>
        </authorList>
    </citation>
    <scope>NUCLEOTIDE SEQUENCE [LARGE SCALE GENOMIC DNA]</scope>
    <source>
        <strain evidence="2 3">LH4</strain>
    </source>
</reference>
<dbReference type="Gene3D" id="3.40.50.300">
    <property type="entry name" value="P-loop containing nucleotide triphosphate hydrolases"/>
    <property type="match status" value="1"/>
</dbReference>
<sequence>MESRLNALVAKIRTAAEGQERLLVAVAGPPGAGKSTLAEALADQIGPEAQVIPMDGFHRDNDWLIAHTLLARKGAPETFDAAAFLHLIKRFSKGESPRFPLFDRAGDCTVPEAGGLSEATRILVIEGNYLLLDRPIWRDLAAFWDMTVFIDVPKPELERRLIARWLDHGLDPDAARVRAQSNDLINADTVIAQSTTADWTISSDF</sequence>
<dbReference type="OrthoDB" id="1550976at2"/>
<protein>
    <submittedName>
        <fullName evidence="2">Phosphoribulokinase</fullName>
    </submittedName>
</protein>
<dbReference type="Proteomes" id="UP000241447">
    <property type="component" value="Chromosome"/>
</dbReference>
<dbReference type="KEGG" id="cbak:DA792_03640"/>
<dbReference type="AlphaFoldDB" id="A0A2R4LZE4"/>
<dbReference type="RefSeq" id="WP_107718175.1">
    <property type="nucleotide sequence ID" value="NZ_CP028475.1"/>
</dbReference>
<keyword evidence="2" id="KW-0418">Kinase</keyword>
<evidence type="ECO:0000313" key="2">
    <source>
        <dbReference type="EMBL" id="AVW90286.1"/>
    </source>
</evidence>
<dbReference type="SUPFAM" id="SSF52540">
    <property type="entry name" value="P-loop containing nucleoside triphosphate hydrolases"/>
    <property type="match status" value="1"/>
</dbReference>
<organism evidence="2 3">
    <name type="scientific">Celeribacter baekdonensis</name>
    <dbReference type="NCBI Taxonomy" id="875171"/>
    <lineage>
        <taxon>Bacteria</taxon>
        <taxon>Pseudomonadati</taxon>
        <taxon>Pseudomonadota</taxon>
        <taxon>Alphaproteobacteria</taxon>
        <taxon>Rhodobacterales</taxon>
        <taxon>Roseobacteraceae</taxon>
        <taxon>Celeribacter</taxon>
    </lineage>
</organism>
<evidence type="ECO:0000259" key="1">
    <source>
        <dbReference type="Pfam" id="PF00485"/>
    </source>
</evidence>
<dbReference type="Pfam" id="PF00485">
    <property type="entry name" value="PRK"/>
    <property type="match status" value="1"/>
</dbReference>
<feature type="domain" description="Phosphoribulokinase/uridine kinase" evidence="1">
    <location>
        <begin position="24"/>
        <end position="153"/>
    </location>
</feature>
<dbReference type="InterPro" id="IPR006083">
    <property type="entry name" value="PRK/URK"/>
</dbReference>
<proteinExistence type="predicted"/>
<dbReference type="InterPro" id="IPR027417">
    <property type="entry name" value="P-loop_NTPase"/>
</dbReference>